<dbReference type="Pfam" id="PF07727">
    <property type="entry name" value="RVT_2"/>
    <property type="match status" value="1"/>
</dbReference>
<name>A0A371HWR1_MUCPR</name>
<dbReference type="EMBL" id="QJKJ01001518">
    <property type="protein sequence ID" value="RDY07236.1"/>
    <property type="molecule type" value="Genomic_DNA"/>
</dbReference>
<dbReference type="OrthoDB" id="8048545at2759"/>
<evidence type="ECO:0000313" key="2">
    <source>
        <dbReference type="EMBL" id="RDY07236.1"/>
    </source>
</evidence>
<feature type="domain" description="Reverse transcriptase Ty1/copia-type" evidence="1">
    <location>
        <begin position="23"/>
        <end position="93"/>
    </location>
</feature>
<sequence length="94" mass="10922">MIGIKLVFKNKHDENGMIIMNKQAKLEVIHILLSFSVHDNMRLYQMDVKNIYLNGIINEEAYVKQPLKFVSDVFQNHVFELKKALYGLKQAPCA</sequence>
<dbReference type="AlphaFoldDB" id="A0A371HWR1"/>
<dbReference type="Proteomes" id="UP000257109">
    <property type="component" value="Unassembled WGS sequence"/>
</dbReference>
<dbReference type="InterPro" id="IPR013103">
    <property type="entry name" value="RVT_2"/>
</dbReference>
<evidence type="ECO:0000313" key="3">
    <source>
        <dbReference type="Proteomes" id="UP000257109"/>
    </source>
</evidence>
<evidence type="ECO:0000259" key="1">
    <source>
        <dbReference type="Pfam" id="PF07727"/>
    </source>
</evidence>
<keyword evidence="3" id="KW-1185">Reference proteome</keyword>
<dbReference type="STRING" id="157652.A0A371HWR1"/>
<gene>
    <name evidence="2" type="ORF">CR513_08687</name>
</gene>
<comment type="caution">
    <text evidence="2">The sequence shown here is derived from an EMBL/GenBank/DDBJ whole genome shotgun (WGS) entry which is preliminary data.</text>
</comment>
<protein>
    <recommendedName>
        <fullName evidence="1">Reverse transcriptase Ty1/copia-type domain-containing protein</fullName>
    </recommendedName>
</protein>
<proteinExistence type="predicted"/>
<feature type="non-terminal residue" evidence="2">
    <location>
        <position position="1"/>
    </location>
</feature>
<accession>A0A371HWR1</accession>
<reference evidence="2" key="1">
    <citation type="submission" date="2018-05" db="EMBL/GenBank/DDBJ databases">
        <title>Draft genome of Mucuna pruriens seed.</title>
        <authorList>
            <person name="Nnadi N.E."/>
            <person name="Vos R."/>
            <person name="Hasami M.H."/>
            <person name="Devisetty U.K."/>
            <person name="Aguiy J.C."/>
        </authorList>
    </citation>
    <scope>NUCLEOTIDE SEQUENCE [LARGE SCALE GENOMIC DNA]</scope>
    <source>
        <strain evidence="2">JCA_2017</strain>
    </source>
</reference>
<organism evidence="2 3">
    <name type="scientific">Mucuna pruriens</name>
    <name type="common">Velvet bean</name>
    <name type="synonym">Dolichos pruriens</name>
    <dbReference type="NCBI Taxonomy" id="157652"/>
    <lineage>
        <taxon>Eukaryota</taxon>
        <taxon>Viridiplantae</taxon>
        <taxon>Streptophyta</taxon>
        <taxon>Embryophyta</taxon>
        <taxon>Tracheophyta</taxon>
        <taxon>Spermatophyta</taxon>
        <taxon>Magnoliopsida</taxon>
        <taxon>eudicotyledons</taxon>
        <taxon>Gunneridae</taxon>
        <taxon>Pentapetalae</taxon>
        <taxon>rosids</taxon>
        <taxon>fabids</taxon>
        <taxon>Fabales</taxon>
        <taxon>Fabaceae</taxon>
        <taxon>Papilionoideae</taxon>
        <taxon>50 kb inversion clade</taxon>
        <taxon>NPAAA clade</taxon>
        <taxon>indigoferoid/millettioid clade</taxon>
        <taxon>Phaseoleae</taxon>
        <taxon>Mucuna</taxon>
    </lineage>
</organism>